<sequence length="291" mass="30061">MTTAPARHAAPARYRGDLTLFFAIAFTVSWASWAAAIGLSGSSSPLTGAFHMLGAFGPLVGALVIRIRRGRRGRPAPEGTVRFRPANLAWAPLLLVAASGLVLAAAFIAHAAGAPAPSWDGAMDIMADFGGPAAFLVGLIIGGPLSEEPGWRGTAYPRMRATMNRYQVSLILGAIWGVWHLPLFFIADTVQHDLGATSPSGVLFTVSSIPMAMLCCYAYERAGVLASIAVHFATNATMVLLDVQEPVALALIMGVQAVAAVALLATVRPAGGDSVPAPAATPAVLGANPTR</sequence>
<dbReference type="AlphaFoldDB" id="A0A239NQG5"/>
<dbReference type="GO" id="GO:0080120">
    <property type="term" value="P:CAAX-box protein maturation"/>
    <property type="evidence" value="ECO:0007669"/>
    <property type="project" value="UniProtKB-ARBA"/>
</dbReference>
<feature type="domain" description="CAAX prenyl protease 2/Lysostaphin resistance protein A-like" evidence="2">
    <location>
        <begin position="132"/>
        <end position="236"/>
    </location>
</feature>
<keyword evidence="4" id="KW-1185">Reference proteome</keyword>
<feature type="transmembrane region" description="Helical" evidence="1">
    <location>
        <begin position="125"/>
        <end position="145"/>
    </location>
</feature>
<gene>
    <name evidence="3" type="ORF">SAMN05443665_104562</name>
</gene>
<keyword evidence="3" id="KW-0378">Hydrolase</keyword>
<dbReference type="PANTHER" id="PTHR35797:SF1">
    <property type="entry name" value="PROTEASE"/>
    <property type="match status" value="1"/>
</dbReference>
<keyword evidence="1" id="KW-0472">Membrane</keyword>
<dbReference type="GO" id="GO:0006508">
    <property type="term" value="P:proteolysis"/>
    <property type="evidence" value="ECO:0007669"/>
    <property type="project" value="UniProtKB-KW"/>
</dbReference>
<dbReference type="GO" id="GO:0004175">
    <property type="term" value="F:endopeptidase activity"/>
    <property type="evidence" value="ECO:0007669"/>
    <property type="project" value="UniProtKB-ARBA"/>
</dbReference>
<dbReference type="Pfam" id="PF02517">
    <property type="entry name" value="Rce1-like"/>
    <property type="match status" value="1"/>
</dbReference>
<dbReference type="RefSeq" id="WP_089330104.1">
    <property type="nucleotide sequence ID" value="NZ_FZOR01000045.1"/>
</dbReference>
<feature type="transmembrane region" description="Helical" evidence="1">
    <location>
        <begin position="20"/>
        <end position="42"/>
    </location>
</feature>
<dbReference type="PANTHER" id="PTHR35797">
    <property type="entry name" value="PROTEASE-RELATED"/>
    <property type="match status" value="1"/>
</dbReference>
<feature type="transmembrane region" description="Helical" evidence="1">
    <location>
        <begin position="247"/>
        <end position="267"/>
    </location>
</feature>
<accession>A0A239NQG5</accession>
<evidence type="ECO:0000259" key="2">
    <source>
        <dbReference type="Pfam" id="PF02517"/>
    </source>
</evidence>
<name>A0A239NQG5_9ACTN</name>
<reference evidence="3 4" key="1">
    <citation type="submission" date="2017-06" db="EMBL/GenBank/DDBJ databases">
        <authorList>
            <person name="Kim H.J."/>
            <person name="Triplett B.A."/>
        </authorList>
    </citation>
    <scope>NUCLEOTIDE SEQUENCE [LARGE SCALE GENOMIC DNA]</scope>
    <source>
        <strain evidence="3 4">DSM 44715</strain>
    </source>
</reference>
<feature type="transmembrane region" description="Helical" evidence="1">
    <location>
        <begin position="88"/>
        <end position="113"/>
    </location>
</feature>
<dbReference type="EMBL" id="FZOR01000045">
    <property type="protein sequence ID" value="SNT56638.1"/>
    <property type="molecule type" value="Genomic_DNA"/>
</dbReference>
<keyword evidence="1" id="KW-0812">Transmembrane</keyword>
<keyword evidence="1" id="KW-1133">Transmembrane helix</keyword>
<proteinExistence type="predicted"/>
<evidence type="ECO:0000313" key="3">
    <source>
        <dbReference type="EMBL" id="SNT56638.1"/>
    </source>
</evidence>
<feature type="transmembrane region" description="Helical" evidence="1">
    <location>
        <begin position="166"/>
        <end position="187"/>
    </location>
</feature>
<protein>
    <submittedName>
        <fullName evidence="3">Membrane protease YdiL, CAAX protease family</fullName>
    </submittedName>
</protein>
<dbReference type="OrthoDB" id="3693644at2"/>
<organism evidence="3 4">
    <name type="scientific">Actinomadura meyerae</name>
    <dbReference type="NCBI Taxonomy" id="240840"/>
    <lineage>
        <taxon>Bacteria</taxon>
        <taxon>Bacillati</taxon>
        <taxon>Actinomycetota</taxon>
        <taxon>Actinomycetes</taxon>
        <taxon>Streptosporangiales</taxon>
        <taxon>Thermomonosporaceae</taxon>
        <taxon>Actinomadura</taxon>
    </lineage>
</organism>
<feature type="transmembrane region" description="Helical" evidence="1">
    <location>
        <begin position="48"/>
        <end position="67"/>
    </location>
</feature>
<keyword evidence="3" id="KW-0645">Protease</keyword>
<evidence type="ECO:0000313" key="4">
    <source>
        <dbReference type="Proteomes" id="UP000198318"/>
    </source>
</evidence>
<dbReference type="Proteomes" id="UP000198318">
    <property type="component" value="Unassembled WGS sequence"/>
</dbReference>
<dbReference type="InterPro" id="IPR003675">
    <property type="entry name" value="Rce1/LyrA-like_dom"/>
</dbReference>
<dbReference type="InterPro" id="IPR042150">
    <property type="entry name" value="MmRce1-like"/>
</dbReference>
<evidence type="ECO:0000256" key="1">
    <source>
        <dbReference type="SAM" id="Phobius"/>
    </source>
</evidence>
<feature type="transmembrane region" description="Helical" evidence="1">
    <location>
        <begin position="199"/>
        <end position="219"/>
    </location>
</feature>